<dbReference type="Pfam" id="PF00679">
    <property type="entry name" value="EFG_C"/>
    <property type="match status" value="1"/>
</dbReference>
<gene>
    <name evidence="12" type="primary">lepA</name>
    <name evidence="14" type="ORF">D6851_12510</name>
</gene>
<name>A0A420EF31_9SPHN</name>
<dbReference type="InterPro" id="IPR035647">
    <property type="entry name" value="EFG_III/V"/>
</dbReference>
<evidence type="ECO:0000256" key="6">
    <source>
        <dbReference type="ARBA" id="ARBA00023134"/>
    </source>
</evidence>
<evidence type="ECO:0000256" key="7">
    <source>
        <dbReference type="ARBA" id="ARBA00023136"/>
    </source>
</evidence>
<comment type="subcellular location">
    <subcellularLocation>
        <location evidence="12">Cell membrane</location>
        <topology evidence="12">Peripheral membrane protein</topology>
        <orientation evidence="12">Cytoplasmic side</orientation>
    </subcellularLocation>
</comment>
<dbReference type="AlphaFoldDB" id="A0A420EF31"/>
<dbReference type="GO" id="GO:0005886">
    <property type="term" value="C:plasma membrane"/>
    <property type="evidence" value="ECO:0007669"/>
    <property type="project" value="UniProtKB-SubCell"/>
</dbReference>
<evidence type="ECO:0000256" key="9">
    <source>
        <dbReference type="ARBA" id="ARBA00057626"/>
    </source>
</evidence>
<dbReference type="Pfam" id="PF00009">
    <property type="entry name" value="GTP_EFTU"/>
    <property type="match status" value="1"/>
</dbReference>
<dbReference type="GO" id="GO:0003924">
    <property type="term" value="F:GTPase activity"/>
    <property type="evidence" value="ECO:0007669"/>
    <property type="project" value="UniProtKB-UniRule"/>
</dbReference>
<dbReference type="RefSeq" id="WP_120325218.1">
    <property type="nucleotide sequence ID" value="NZ_RAPF01000006.1"/>
</dbReference>
<dbReference type="InterPro" id="IPR005225">
    <property type="entry name" value="Small_GTP-bd"/>
</dbReference>
<dbReference type="InterPro" id="IPR000640">
    <property type="entry name" value="EFG_V-like"/>
</dbReference>
<evidence type="ECO:0000256" key="5">
    <source>
        <dbReference type="ARBA" id="ARBA00022917"/>
    </source>
</evidence>
<dbReference type="NCBIfam" id="TIGR01393">
    <property type="entry name" value="lepA"/>
    <property type="match status" value="1"/>
</dbReference>
<comment type="similarity">
    <text evidence="10">Belongs to the GTP-binding elongation factor family. LepA subfamily.</text>
</comment>
<dbReference type="PROSITE" id="PS51722">
    <property type="entry name" value="G_TR_2"/>
    <property type="match status" value="1"/>
</dbReference>
<dbReference type="GO" id="GO:0045727">
    <property type="term" value="P:positive regulation of translation"/>
    <property type="evidence" value="ECO:0007669"/>
    <property type="project" value="UniProtKB-UniRule"/>
</dbReference>
<dbReference type="InterPro" id="IPR004161">
    <property type="entry name" value="EFTu-like_2"/>
</dbReference>
<dbReference type="Gene3D" id="2.40.30.10">
    <property type="entry name" value="Translation factors"/>
    <property type="match status" value="1"/>
</dbReference>
<evidence type="ECO:0000256" key="11">
    <source>
        <dbReference type="ARBA" id="ARBA00066744"/>
    </source>
</evidence>
<dbReference type="GO" id="GO:0043022">
    <property type="term" value="F:ribosome binding"/>
    <property type="evidence" value="ECO:0007669"/>
    <property type="project" value="UniProtKB-UniRule"/>
</dbReference>
<evidence type="ECO:0000259" key="13">
    <source>
        <dbReference type="PROSITE" id="PS51722"/>
    </source>
</evidence>
<dbReference type="InterPro" id="IPR006297">
    <property type="entry name" value="EF-4"/>
</dbReference>
<protein>
    <recommendedName>
        <fullName evidence="11 12">Elongation factor 4</fullName>
        <shortName evidence="12">EF-4</shortName>
        <ecNumber evidence="11 12">3.6.5.n1</ecNumber>
    </recommendedName>
    <alternativeName>
        <fullName evidence="12">Ribosomal back-translocase LepA</fullName>
    </alternativeName>
</protein>
<keyword evidence="2 12" id="KW-1003">Cell membrane</keyword>
<evidence type="ECO:0000313" key="15">
    <source>
        <dbReference type="Proteomes" id="UP000284395"/>
    </source>
</evidence>
<dbReference type="SUPFAM" id="SSF52540">
    <property type="entry name" value="P-loop containing nucleoside triphosphate hydrolases"/>
    <property type="match status" value="1"/>
</dbReference>
<dbReference type="GO" id="GO:0005525">
    <property type="term" value="F:GTP binding"/>
    <property type="evidence" value="ECO:0007669"/>
    <property type="project" value="UniProtKB-UniRule"/>
</dbReference>
<evidence type="ECO:0000256" key="8">
    <source>
        <dbReference type="ARBA" id="ARBA00050293"/>
    </source>
</evidence>
<dbReference type="SUPFAM" id="SSF54980">
    <property type="entry name" value="EF-G C-terminal domain-like"/>
    <property type="match status" value="2"/>
</dbReference>
<comment type="caution">
    <text evidence="14">The sequence shown here is derived from an EMBL/GenBank/DDBJ whole genome shotgun (WGS) entry which is preliminary data.</text>
</comment>
<keyword evidence="7 12" id="KW-0472">Membrane</keyword>
<proteinExistence type="inferred from homology"/>
<dbReference type="Gene3D" id="3.40.50.300">
    <property type="entry name" value="P-loop containing nucleotide triphosphate hydrolases"/>
    <property type="match status" value="1"/>
</dbReference>
<dbReference type="InterPro" id="IPR013842">
    <property type="entry name" value="LepA_CTD"/>
</dbReference>
<dbReference type="InterPro" id="IPR027417">
    <property type="entry name" value="P-loop_NTPase"/>
</dbReference>
<dbReference type="PRINTS" id="PR00315">
    <property type="entry name" value="ELONGATNFCT"/>
</dbReference>
<dbReference type="Gene3D" id="3.30.70.870">
    <property type="entry name" value="Elongation Factor G (Translational Gtpase), domain 3"/>
    <property type="match status" value="1"/>
</dbReference>
<dbReference type="FunFam" id="3.30.70.870:FF:000004">
    <property type="entry name" value="Translation factor GUF1, mitochondrial"/>
    <property type="match status" value="1"/>
</dbReference>
<dbReference type="HAMAP" id="MF_00071">
    <property type="entry name" value="LepA"/>
    <property type="match status" value="1"/>
</dbReference>
<dbReference type="InterPro" id="IPR000795">
    <property type="entry name" value="T_Tr_GTP-bd_dom"/>
</dbReference>
<dbReference type="Proteomes" id="UP000284395">
    <property type="component" value="Unassembled WGS sequence"/>
</dbReference>
<reference evidence="14 15" key="1">
    <citation type="submission" date="2018-09" db="EMBL/GenBank/DDBJ databases">
        <title>Altererythrobacter spongiae sp. nov., isolated from a marine sponge.</title>
        <authorList>
            <person name="Zhuang L."/>
            <person name="Luo L."/>
        </authorList>
    </citation>
    <scope>NUCLEOTIDE SEQUENCE [LARGE SCALE GENOMIC DNA]</scope>
    <source>
        <strain evidence="14 15">HN-Y73</strain>
    </source>
</reference>
<dbReference type="GO" id="GO:0003746">
    <property type="term" value="F:translation elongation factor activity"/>
    <property type="evidence" value="ECO:0007669"/>
    <property type="project" value="UniProtKB-UniRule"/>
</dbReference>
<dbReference type="CDD" id="cd03709">
    <property type="entry name" value="lepA_C"/>
    <property type="match status" value="1"/>
</dbReference>
<dbReference type="GO" id="GO:0097216">
    <property type="term" value="F:guanosine tetraphosphate binding"/>
    <property type="evidence" value="ECO:0007669"/>
    <property type="project" value="UniProtKB-ARBA"/>
</dbReference>
<dbReference type="CDD" id="cd03699">
    <property type="entry name" value="EF4_II"/>
    <property type="match status" value="1"/>
</dbReference>
<dbReference type="InterPro" id="IPR031157">
    <property type="entry name" value="G_TR_CS"/>
</dbReference>
<keyword evidence="5 12" id="KW-0648">Protein biosynthesis</keyword>
<evidence type="ECO:0000256" key="4">
    <source>
        <dbReference type="ARBA" id="ARBA00022801"/>
    </source>
</evidence>
<dbReference type="EC" id="3.6.5.n1" evidence="11 12"/>
<feature type="binding site" evidence="12">
    <location>
        <begin position="134"/>
        <end position="137"/>
    </location>
    <ligand>
        <name>GTP</name>
        <dbReference type="ChEBI" id="CHEBI:37565"/>
    </ligand>
</feature>
<comment type="similarity">
    <text evidence="1 12">Belongs to the TRAFAC class translation factor GTPase superfamily. Classic translation factor GTPase family. LepA subfamily.</text>
</comment>
<dbReference type="CDD" id="cd16260">
    <property type="entry name" value="EF4_III"/>
    <property type="match status" value="1"/>
</dbReference>
<feature type="binding site" evidence="12">
    <location>
        <begin position="17"/>
        <end position="22"/>
    </location>
    <ligand>
        <name>GTP</name>
        <dbReference type="ChEBI" id="CHEBI:37565"/>
    </ligand>
</feature>
<dbReference type="OrthoDB" id="9802948at2"/>
<feature type="domain" description="Tr-type G" evidence="13">
    <location>
        <begin position="5"/>
        <end position="187"/>
    </location>
</feature>
<dbReference type="Pfam" id="PF06421">
    <property type="entry name" value="LepA_C"/>
    <property type="match status" value="1"/>
</dbReference>
<keyword evidence="6 12" id="KW-0342">GTP-binding</keyword>
<dbReference type="CDD" id="cd01890">
    <property type="entry name" value="LepA"/>
    <property type="match status" value="1"/>
</dbReference>
<keyword evidence="15" id="KW-1185">Reference proteome</keyword>
<organism evidence="14 15">
    <name type="scientific">Altericroceibacterium spongiae</name>
    <dbReference type="NCBI Taxonomy" id="2320269"/>
    <lineage>
        <taxon>Bacteria</taxon>
        <taxon>Pseudomonadati</taxon>
        <taxon>Pseudomonadota</taxon>
        <taxon>Alphaproteobacteria</taxon>
        <taxon>Sphingomonadales</taxon>
        <taxon>Erythrobacteraceae</taxon>
        <taxon>Altericroceibacterium</taxon>
    </lineage>
</organism>
<dbReference type="FunFam" id="3.30.70.2570:FF:000001">
    <property type="entry name" value="Translation factor GUF1, mitochondrial"/>
    <property type="match status" value="1"/>
</dbReference>
<comment type="function">
    <text evidence="9 12">Required for accurate and efficient protein synthesis under certain stress conditions. May act as a fidelity factor of the translation reaction, by catalyzing a one-codon backward translocation of tRNAs on improperly translocated ribosomes. Back-translocation proceeds from a post-translocation (POST) complex to a pre-translocation (PRE) complex, thus giving elongation factor G a second chance to translocate the tRNAs correctly. Binds to ribosomes in a GTP-dependent manner.</text>
</comment>
<keyword evidence="4 12" id="KW-0378">Hydrolase</keyword>
<dbReference type="FunFam" id="3.40.50.300:FF:000078">
    <property type="entry name" value="Elongation factor 4"/>
    <property type="match status" value="1"/>
</dbReference>
<evidence type="ECO:0000256" key="3">
    <source>
        <dbReference type="ARBA" id="ARBA00022741"/>
    </source>
</evidence>
<evidence type="ECO:0000256" key="10">
    <source>
        <dbReference type="ARBA" id="ARBA00061052"/>
    </source>
</evidence>
<dbReference type="NCBIfam" id="TIGR00231">
    <property type="entry name" value="small_GTP"/>
    <property type="match status" value="1"/>
</dbReference>
<accession>A0A420EF31</accession>
<dbReference type="Pfam" id="PF03144">
    <property type="entry name" value="GTP_EFTU_D2"/>
    <property type="match status" value="1"/>
</dbReference>
<dbReference type="PANTHER" id="PTHR43512">
    <property type="entry name" value="TRANSLATION FACTOR GUF1-RELATED"/>
    <property type="match status" value="1"/>
</dbReference>
<dbReference type="InterPro" id="IPR038363">
    <property type="entry name" value="LepA_C_sf"/>
</dbReference>
<dbReference type="PANTHER" id="PTHR43512:SF4">
    <property type="entry name" value="TRANSLATION FACTOR GUF1 HOMOLOG, CHLOROPLASTIC"/>
    <property type="match status" value="1"/>
</dbReference>
<dbReference type="Gene3D" id="3.30.70.2570">
    <property type="entry name" value="Elongation factor 4, C-terminal domain"/>
    <property type="match status" value="1"/>
</dbReference>
<keyword evidence="14" id="KW-0251">Elongation factor</keyword>
<evidence type="ECO:0000256" key="1">
    <source>
        <dbReference type="ARBA" id="ARBA00005454"/>
    </source>
</evidence>
<dbReference type="Gene3D" id="3.30.70.240">
    <property type="match status" value="1"/>
</dbReference>
<keyword evidence="3 12" id="KW-0547">Nucleotide-binding</keyword>
<sequence>MTDLSLIRNFSIIAHIDHGKSTLADRLIQVTGGLTERELKEQVLDNMDIERERGITIKAQTVRLDYTASDGKTYQLNLMDTPGHVDFAYEVSRSLAACEGALLVVDAAQGVEAQTLANVYQSIEHDHEIVPVINKIDLPAADPDKVKNEIEEVIGLDASDAVLTSAKSGIGIEDVLEALVRRIPPPEGERDEPLKAMLVDSWYDPYLGVVILVRVMDGVLRKGQQIKFMQGGTTHLVDRVGCMRPKIEQLPELGPGEIGFITAQIKEVEQAKVGDTITTVKGGADKPLPGYKEVQSVVFCGLFPVDAADFEKLRESIGKLRLNDASFTFEMENSAALGFGFRCGFLGLLHLEIIQERLSREYDLDLITTAPSVVYRLTMTDGSTQELHNPADMPDPVKIDTMEEPWIKATIYTPDEYLGSILKLCQDRRGIQRDLTYVGGRAQVVYELPLNEVVFDFYDRLKSISRGYASFDYEQIGLREGDLVKMNILVNNEPVDALSMIVHRSQAEGRGRALCERLKDLIPRHMFKIPIQAAIGAKVIARETISAMRKDVTAKCYGGDITRKKKLLEKQKEGKKRMREYGNVSIPQEAFIAALRMGEE</sequence>
<dbReference type="InterPro" id="IPR035654">
    <property type="entry name" value="LepA_IV"/>
</dbReference>
<evidence type="ECO:0000256" key="2">
    <source>
        <dbReference type="ARBA" id="ARBA00022475"/>
    </source>
</evidence>
<dbReference type="PROSITE" id="PS00301">
    <property type="entry name" value="G_TR_1"/>
    <property type="match status" value="1"/>
</dbReference>
<evidence type="ECO:0000256" key="12">
    <source>
        <dbReference type="HAMAP-Rule" id="MF_00071"/>
    </source>
</evidence>
<comment type="catalytic activity">
    <reaction evidence="8 12">
        <text>GTP + H2O = GDP + phosphate + H(+)</text>
        <dbReference type="Rhea" id="RHEA:19669"/>
        <dbReference type="ChEBI" id="CHEBI:15377"/>
        <dbReference type="ChEBI" id="CHEBI:15378"/>
        <dbReference type="ChEBI" id="CHEBI:37565"/>
        <dbReference type="ChEBI" id="CHEBI:43474"/>
        <dbReference type="ChEBI" id="CHEBI:58189"/>
        <dbReference type="EC" id="3.6.5.n1"/>
    </reaction>
</comment>
<dbReference type="FunFam" id="2.40.30.10:FF:000015">
    <property type="entry name" value="Translation factor GUF1, mitochondrial"/>
    <property type="match status" value="1"/>
</dbReference>
<dbReference type="FunFam" id="3.30.70.240:FF:000007">
    <property type="entry name" value="Translation factor GUF1, mitochondrial"/>
    <property type="match status" value="1"/>
</dbReference>
<evidence type="ECO:0000313" key="14">
    <source>
        <dbReference type="EMBL" id="RKF19278.1"/>
    </source>
</evidence>
<dbReference type="EMBL" id="RAPF01000006">
    <property type="protein sequence ID" value="RKF19278.1"/>
    <property type="molecule type" value="Genomic_DNA"/>
</dbReference>